<gene>
    <name evidence="1" type="ORF">PAM7971_01402</name>
</gene>
<dbReference type="EMBL" id="FWFW01000003">
    <property type="protein sequence ID" value="SLN33575.1"/>
    <property type="molecule type" value="Genomic_DNA"/>
</dbReference>
<accession>A0A1Y5S6F3</accession>
<reference evidence="1 2" key="1">
    <citation type="submission" date="2017-03" db="EMBL/GenBank/DDBJ databases">
        <authorList>
            <person name="Afonso C.L."/>
            <person name="Miller P.J."/>
            <person name="Scott M.A."/>
            <person name="Spackman E."/>
            <person name="Goraichik I."/>
            <person name="Dimitrov K.M."/>
            <person name="Suarez D.L."/>
            <person name="Swayne D.E."/>
        </authorList>
    </citation>
    <scope>NUCLEOTIDE SEQUENCE [LARGE SCALE GENOMIC DNA]</scope>
    <source>
        <strain evidence="1 2">CECT 7971</strain>
    </source>
</reference>
<proteinExistence type="predicted"/>
<organism evidence="1 2">
    <name type="scientific">Pacificibacter marinus</name>
    <dbReference type="NCBI Taxonomy" id="658057"/>
    <lineage>
        <taxon>Bacteria</taxon>
        <taxon>Pseudomonadati</taxon>
        <taxon>Pseudomonadota</taxon>
        <taxon>Alphaproteobacteria</taxon>
        <taxon>Rhodobacterales</taxon>
        <taxon>Roseobacteraceae</taxon>
        <taxon>Pacificibacter</taxon>
    </lineage>
</organism>
<sequence>MTVELLVSTMRANSASSCLSVCHLTSQLSFYRIGLCQTLRTSLGQHGLHDIDLFSADIFAEALAAFGAAPEIRIALAV</sequence>
<dbReference type="Proteomes" id="UP000193307">
    <property type="component" value="Unassembled WGS sequence"/>
</dbReference>
<name>A0A1Y5S6F3_9RHOB</name>
<keyword evidence="2" id="KW-1185">Reference proteome</keyword>
<evidence type="ECO:0000313" key="1">
    <source>
        <dbReference type="EMBL" id="SLN33575.1"/>
    </source>
</evidence>
<dbReference type="AlphaFoldDB" id="A0A1Y5S6F3"/>
<evidence type="ECO:0000313" key="2">
    <source>
        <dbReference type="Proteomes" id="UP000193307"/>
    </source>
</evidence>
<protein>
    <submittedName>
        <fullName evidence="1">Uncharacterized protein</fullName>
    </submittedName>
</protein>